<dbReference type="InterPro" id="IPR036063">
    <property type="entry name" value="Smr_dom_sf"/>
</dbReference>
<organism evidence="3 4">
    <name type="scientific">Meganyctiphanes norvegica</name>
    <name type="common">Northern krill</name>
    <name type="synonym">Thysanopoda norvegica</name>
    <dbReference type="NCBI Taxonomy" id="48144"/>
    <lineage>
        <taxon>Eukaryota</taxon>
        <taxon>Metazoa</taxon>
        <taxon>Ecdysozoa</taxon>
        <taxon>Arthropoda</taxon>
        <taxon>Crustacea</taxon>
        <taxon>Multicrustacea</taxon>
        <taxon>Malacostraca</taxon>
        <taxon>Eumalacostraca</taxon>
        <taxon>Eucarida</taxon>
        <taxon>Euphausiacea</taxon>
        <taxon>Euphausiidae</taxon>
        <taxon>Meganyctiphanes</taxon>
    </lineage>
</organism>
<dbReference type="SUPFAM" id="SSF160443">
    <property type="entry name" value="SMR domain-like"/>
    <property type="match status" value="1"/>
</dbReference>
<name>A0AAV2RY90_MEGNR</name>
<keyword evidence="1" id="KW-0472">Membrane</keyword>
<dbReference type="InterPro" id="IPR052772">
    <property type="entry name" value="Endo/PolyKinase_Domain-Protein"/>
</dbReference>
<evidence type="ECO:0000259" key="2">
    <source>
        <dbReference type="PROSITE" id="PS50828"/>
    </source>
</evidence>
<dbReference type="PANTHER" id="PTHR46535">
    <property type="entry name" value="NEDD4-BINDING PROTEIN 2"/>
    <property type="match status" value="1"/>
</dbReference>
<dbReference type="Proteomes" id="UP001497623">
    <property type="component" value="Unassembled WGS sequence"/>
</dbReference>
<comment type="caution">
    <text evidence="3">The sequence shown here is derived from an EMBL/GenBank/DDBJ whole genome shotgun (WGS) entry which is preliminary data.</text>
</comment>
<gene>
    <name evidence="3" type="ORF">MNOR_LOCUS29519</name>
</gene>
<dbReference type="PANTHER" id="PTHR46535:SF1">
    <property type="entry name" value="NEDD4-BINDING PROTEIN 2"/>
    <property type="match status" value="1"/>
</dbReference>
<accession>A0AAV2RY90</accession>
<sequence>MSYLYHWLWVSGAVLVVILILALCCPILSNCICCPKPRPGPVLPYTISYSVGSRQIPASSSDSSPLLHLHHLGSISQSQILRTEEGFPTLDLHGMTVLEARNVTQQFLRRNRGVDVRVVTGRGLHSEGGRSKIRPVILKLLAEQRIKATQIHNGGCLQIKVP</sequence>
<dbReference type="SMART" id="SM00463">
    <property type="entry name" value="SMR"/>
    <property type="match status" value="1"/>
</dbReference>
<dbReference type="Gene3D" id="3.30.1370.110">
    <property type="match status" value="1"/>
</dbReference>
<dbReference type="GO" id="GO:0005634">
    <property type="term" value="C:nucleus"/>
    <property type="evidence" value="ECO:0007669"/>
    <property type="project" value="TreeGrafter"/>
</dbReference>
<dbReference type="AlphaFoldDB" id="A0AAV2RY90"/>
<dbReference type="EMBL" id="CAXKWB010034330">
    <property type="protein sequence ID" value="CAL4144508.1"/>
    <property type="molecule type" value="Genomic_DNA"/>
</dbReference>
<feature type="transmembrane region" description="Helical" evidence="1">
    <location>
        <begin position="7"/>
        <end position="29"/>
    </location>
</feature>
<proteinExistence type="predicted"/>
<evidence type="ECO:0000256" key="1">
    <source>
        <dbReference type="SAM" id="Phobius"/>
    </source>
</evidence>
<reference evidence="3 4" key="1">
    <citation type="submission" date="2024-05" db="EMBL/GenBank/DDBJ databases">
        <authorList>
            <person name="Wallberg A."/>
        </authorList>
    </citation>
    <scope>NUCLEOTIDE SEQUENCE [LARGE SCALE GENOMIC DNA]</scope>
</reference>
<dbReference type="GO" id="GO:0004519">
    <property type="term" value="F:endonuclease activity"/>
    <property type="evidence" value="ECO:0007669"/>
    <property type="project" value="TreeGrafter"/>
</dbReference>
<dbReference type="Pfam" id="PF01713">
    <property type="entry name" value="Smr"/>
    <property type="match status" value="1"/>
</dbReference>
<keyword evidence="1" id="KW-1133">Transmembrane helix</keyword>
<evidence type="ECO:0000313" key="3">
    <source>
        <dbReference type="EMBL" id="CAL4144508.1"/>
    </source>
</evidence>
<keyword evidence="4" id="KW-1185">Reference proteome</keyword>
<dbReference type="InterPro" id="IPR002625">
    <property type="entry name" value="Smr_dom"/>
</dbReference>
<evidence type="ECO:0000313" key="4">
    <source>
        <dbReference type="Proteomes" id="UP001497623"/>
    </source>
</evidence>
<dbReference type="PROSITE" id="PS50828">
    <property type="entry name" value="SMR"/>
    <property type="match status" value="1"/>
</dbReference>
<feature type="domain" description="Smr" evidence="2">
    <location>
        <begin position="90"/>
        <end position="162"/>
    </location>
</feature>
<protein>
    <recommendedName>
        <fullName evidence="2">Smr domain-containing protein</fullName>
    </recommendedName>
</protein>
<keyword evidence="1" id="KW-0812">Transmembrane</keyword>